<dbReference type="GO" id="GO:0046872">
    <property type="term" value="F:metal ion binding"/>
    <property type="evidence" value="ECO:0007669"/>
    <property type="project" value="UniProtKB-KW"/>
</dbReference>
<accession>M8CI16</accession>
<dbReference type="AlphaFoldDB" id="M8CI16"/>
<dbReference type="PANTHER" id="PTHR46929">
    <property type="entry name" value="EXPRESSED PROTEIN"/>
    <property type="match status" value="1"/>
</dbReference>
<evidence type="ECO:0000259" key="4">
    <source>
        <dbReference type="Pfam" id="PF13359"/>
    </source>
</evidence>
<dbReference type="InterPro" id="IPR024752">
    <property type="entry name" value="Myb/SANT-like_dom"/>
</dbReference>
<organism evidence="5">
    <name type="scientific">Aegilops tauschii</name>
    <name type="common">Tausch's goatgrass</name>
    <name type="synonym">Aegilops squarrosa</name>
    <dbReference type="NCBI Taxonomy" id="37682"/>
    <lineage>
        <taxon>Eukaryota</taxon>
        <taxon>Viridiplantae</taxon>
        <taxon>Streptophyta</taxon>
        <taxon>Embryophyta</taxon>
        <taxon>Tracheophyta</taxon>
        <taxon>Spermatophyta</taxon>
        <taxon>Magnoliopsida</taxon>
        <taxon>Liliopsida</taxon>
        <taxon>Poales</taxon>
        <taxon>Poaceae</taxon>
        <taxon>BOP clade</taxon>
        <taxon>Pooideae</taxon>
        <taxon>Triticodae</taxon>
        <taxon>Triticeae</taxon>
        <taxon>Triticinae</taxon>
        <taxon>Aegilops</taxon>
    </lineage>
</organism>
<evidence type="ECO:0008006" key="6">
    <source>
        <dbReference type="Google" id="ProtNLM"/>
    </source>
</evidence>
<comment type="cofactor">
    <cofactor evidence="1">
        <name>a divalent metal cation</name>
        <dbReference type="ChEBI" id="CHEBI:60240"/>
    </cofactor>
</comment>
<protein>
    <recommendedName>
        <fullName evidence="6">Myb/SANT-like domain-containing protein</fullName>
    </recommendedName>
</protein>
<dbReference type="InterPro" id="IPR027806">
    <property type="entry name" value="HARBI1_dom"/>
</dbReference>
<feature type="domain" description="DDE Tnp4" evidence="4">
    <location>
        <begin position="11"/>
        <end position="105"/>
    </location>
</feature>
<keyword evidence="2" id="KW-0479">Metal-binding</keyword>
<evidence type="ECO:0000256" key="2">
    <source>
        <dbReference type="ARBA" id="ARBA00022723"/>
    </source>
</evidence>
<dbReference type="EnsemblPlants" id="EMT22901">
    <property type="protein sequence ID" value="EMT22901"/>
    <property type="gene ID" value="F775_03993"/>
</dbReference>
<evidence type="ECO:0000256" key="1">
    <source>
        <dbReference type="ARBA" id="ARBA00001968"/>
    </source>
</evidence>
<evidence type="ECO:0000313" key="5">
    <source>
        <dbReference type="EnsemblPlants" id="EMT22901"/>
    </source>
</evidence>
<name>M8CI16_AEGTA</name>
<feature type="domain" description="Myb/SANT-like" evidence="3">
    <location>
        <begin position="175"/>
        <end position="270"/>
    </location>
</feature>
<dbReference type="Pfam" id="PF12776">
    <property type="entry name" value="Myb_DNA-bind_3"/>
    <property type="match status" value="1"/>
</dbReference>
<dbReference type="ExpressionAtlas" id="M8CI16">
    <property type="expression patterns" value="baseline"/>
</dbReference>
<sequence>MRNDREDAFVIPHGKYYLVDAGYTNGPGFLAPFRSTRYHLKEWVSSQQQPQTDKELYNLRHSRARNVVERTFGLWKKKWAILRIQSFFDIKDQIRIINACCVLHNFARDRQHMMDDLLLQEVDADLANLEHEPVDDTDLIPYVQVTNEWTNFRQELSQDISMAEGTGTGKRTYVTWDDEMDAALLEVLVHHHNMGDHSQNGWKAHVYSAAIKNVKEKCNKDIAKNNILGRLRTFDNQFDIINKILSQSGFGWDWVNNKLSIDSDDVWTKYLEANKKEKALASYKTKVVKHWEAISTIYSKDHADGEGAKTGAETAADLEETIEVSPETVPKRQQTGDAIMCMIGEMRTTLKDALKTTDPLPLPKVTTPSEILAALELIPELAEVDMLHSYGKLILNERLFEALMELPMHMRKAWLLLLP</sequence>
<proteinExistence type="predicted"/>
<evidence type="ECO:0000259" key="3">
    <source>
        <dbReference type="Pfam" id="PF12776"/>
    </source>
</evidence>
<dbReference type="PANTHER" id="PTHR46929:SF15">
    <property type="entry name" value="MYB_SANT-LIKE DOMAIN-CONTAINING PROTEIN"/>
    <property type="match status" value="1"/>
</dbReference>
<reference evidence="5" key="1">
    <citation type="submission" date="2015-06" db="UniProtKB">
        <authorList>
            <consortium name="EnsemblPlants"/>
        </authorList>
    </citation>
    <scope>IDENTIFICATION</scope>
</reference>
<dbReference type="Pfam" id="PF13359">
    <property type="entry name" value="DDE_Tnp_4"/>
    <property type="match status" value="1"/>
</dbReference>